<dbReference type="Gene3D" id="1.20.1310.20">
    <property type="entry name" value="Duffy-antigen binding domain"/>
    <property type="match status" value="1"/>
</dbReference>
<organism evidence="2">
    <name type="scientific">Plasmodium falciparum</name>
    <name type="common">malaria parasite P. falciparum</name>
    <dbReference type="NCBI Taxonomy" id="5833"/>
    <lineage>
        <taxon>Eukaryota</taxon>
        <taxon>Sar</taxon>
        <taxon>Alveolata</taxon>
        <taxon>Apicomplexa</taxon>
        <taxon>Aconoidasida</taxon>
        <taxon>Haemosporida</taxon>
        <taxon>Plasmodiidae</taxon>
        <taxon>Plasmodium</taxon>
        <taxon>Plasmodium (Laverania)</taxon>
    </lineage>
</organism>
<dbReference type="Pfam" id="PF05424">
    <property type="entry name" value="Duffy_binding"/>
    <property type="match status" value="1"/>
</dbReference>
<feature type="non-terminal residue" evidence="2">
    <location>
        <position position="138"/>
    </location>
</feature>
<reference evidence="2" key="1">
    <citation type="submission" date="2013-02" db="EMBL/GenBank/DDBJ databases">
        <title>Differential var gene expression is associated with cerebral malaria pathology.</title>
        <authorList>
            <person name="Tembo D.L."/>
            <person name="Nyoni B."/>
            <person name="Murikoli R.V."/>
            <person name="Milner D.A."/>
            <person name="Berriman M."/>
            <person name="Rogerson S.J."/>
            <person name="Taylor T.E."/>
            <person name="Molyneux M.E."/>
            <person name="Mandala W.L."/>
            <person name="Craig A.G."/>
            <person name="Montgomery J."/>
        </authorList>
    </citation>
    <scope>NUCLEOTIDE SEQUENCE</scope>
</reference>
<dbReference type="SUPFAM" id="SSF140924">
    <property type="entry name" value="Duffy binding domain-like"/>
    <property type="match status" value="1"/>
</dbReference>
<accession>A0A023JIF5</accession>
<evidence type="ECO:0000259" key="1">
    <source>
        <dbReference type="Pfam" id="PF05424"/>
    </source>
</evidence>
<evidence type="ECO:0000313" key="2">
    <source>
        <dbReference type="EMBL" id="AHI95441.1"/>
    </source>
</evidence>
<dbReference type="AlphaFoldDB" id="A0A023JIF5"/>
<dbReference type="InterPro" id="IPR008602">
    <property type="entry name" value="Duffy-antigen-binding"/>
</dbReference>
<sequence length="138" mass="15876">ARSFADIGDIVRGRDLFLAYNDGDRGLKGVLQEILNKFCTDVKDYYHSTGGHVTLDQVREYWWVLNRGHVWKAITCHAARGANYFRHASYDRDASYCSRMVSCRCAAADRFPFSRVSRPIYLARLLIYCVLRAPRCST</sequence>
<proteinExistence type="evidence at transcript level"/>
<dbReference type="EMBL" id="KC678558">
    <property type="protein sequence ID" value="AHI95441.1"/>
    <property type="molecule type" value="mRNA"/>
</dbReference>
<gene>
    <name evidence="2" type="primary">var</name>
</gene>
<dbReference type="InterPro" id="IPR042202">
    <property type="entry name" value="Duffy-ag-bd_sf"/>
</dbReference>
<feature type="non-terminal residue" evidence="2">
    <location>
        <position position="1"/>
    </location>
</feature>
<feature type="domain" description="Duffy-antigen binding" evidence="1">
    <location>
        <begin position="1"/>
        <end position="106"/>
    </location>
</feature>
<dbReference type="GO" id="GO:0046789">
    <property type="term" value="F:host cell surface receptor binding"/>
    <property type="evidence" value="ECO:0007669"/>
    <property type="project" value="InterPro"/>
</dbReference>
<protein>
    <submittedName>
        <fullName evidence="2">Erythrocyte membrane protein 1</fullName>
    </submittedName>
</protein>
<dbReference type="GO" id="GO:0016020">
    <property type="term" value="C:membrane"/>
    <property type="evidence" value="ECO:0007669"/>
    <property type="project" value="InterPro"/>
</dbReference>
<name>A0A023JIF5_PLAFA</name>